<evidence type="ECO:0000256" key="3">
    <source>
        <dbReference type="ARBA" id="ARBA00011396"/>
    </source>
</evidence>
<reference evidence="10" key="1">
    <citation type="submission" date="2017-02" db="UniProtKB">
        <authorList>
            <consortium name="WormBaseParasite"/>
        </authorList>
    </citation>
    <scope>IDENTIFICATION</scope>
</reference>
<dbReference type="OrthoDB" id="2190159at2759"/>
<dbReference type="InterPro" id="IPR051371">
    <property type="entry name" value="Ras_palmitoyltransferase"/>
</dbReference>
<dbReference type="GO" id="GO:0005789">
    <property type="term" value="C:endoplasmic reticulum membrane"/>
    <property type="evidence" value="ECO:0007669"/>
    <property type="project" value="UniProtKB-SubCell"/>
</dbReference>
<evidence type="ECO:0000313" key="10">
    <source>
        <dbReference type="WBParaSite" id="HDID_0000158801-mRNA-1"/>
    </source>
</evidence>
<keyword evidence="5" id="KW-0256">Endoplasmic reticulum</keyword>
<gene>
    <name evidence="8" type="ORF">HDID_LOCUS1589</name>
</gene>
<evidence type="ECO:0000256" key="5">
    <source>
        <dbReference type="ARBA" id="ARBA00022824"/>
    </source>
</evidence>
<reference evidence="8 9" key="2">
    <citation type="submission" date="2018-11" db="EMBL/GenBank/DDBJ databases">
        <authorList>
            <consortium name="Pathogen Informatics"/>
        </authorList>
    </citation>
    <scope>NUCLEOTIDE SEQUENCE [LARGE SCALE GENOMIC DNA]</scope>
</reference>
<evidence type="ECO:0000256" key="1">
    <source>
        <dbReference type="ARBA" id="ARBA00004406"/>
    </source>
</evidence>
<dbReference type="GO" id="GO:0006612">
    <property type="term" value="P:protein targeting to membrane"/>
    <property type="evidence" value="ECO:0007669"/>
    <property type="project" value="TreeGrafter"/>
</dbReference>
<comment type="subcellular location">
    <subcellularLocation>
        <location evidence="1">Endoplasmic reticulum membrane</location>
        <topology evidence="1">Peripheral membrane protein</topology>
    </subcellularLocation>
</comment>
<dbReference type="InterPro" id="IPR019383">
    <property type="entry name" value="Golgin_A_7/ERF4"/>
</dbReference>
<comment type="subunit">
    <text evidence="3">Interacts with ERF2.</text>
</comment>
<evidence type="ECO:0000313" key="9">
    <source>
        <dbReference type="Proteomes" id="UP000274504"/>
    </source>
</evidence>
<name>A0A0R3SB01_HYMDI</name>
<dbReference type="EMBL" id="UYSG01000308">
    <property type="protein sequence ID" value="VDL19050.1"/>
    <property type="molecule type" value="Genomic_DNA"/>
</dbReference>
<evidence type="ECO:0000256" key="6">
    <source>
        <dbReference type="ARBA" id="ARBA00023136"/>
    </source>
</evidence>
<proteinExistence type="inferred from homology"/>
<feature type="domain" description="Golgin subfamily A member 7/ERF4" evidence="7">
    <location>
        <begin position="25"/>
        <end position="137"/>
    </location>
</feature>
<dbReference type="PANTHER" id="PTHR13254">
    <property type="entry name" value="GOLGI AUTOANTIGEN, GOLGIN SUBFAMILY A, 7"/>
    <property type="match status" value="1"/>
</dbReference>
<dbReference type="Proteomes" id="UP000274504">
    <property type="component" value="Unassembled WGS sequence"/>
</dbReference>
<dbReference type="GO" id="GO:0002178">
    <property type="term" value="C:palmitoyltransferase complex"/>
    <property type="evidence" value="ECO:0007669"/>
    <property type="project" value="TreeGrafter"/>
</dbReference>
<protein>
    <recommendedName>
        <fullName evidence="4">Ras modification protein ERF4</fullName>
    </recommendedName>
</protein>
<evidence type="ECO:0000256" key="2">
    <source>
        <dbReference type="ARBA" id="ARBA00007732"/>
    </source>
</evidence>
<dbReference type="Pfam" id="PF10256">
    <property type="entry name" value="Erf4"/>
    <property type="match status" value="1"/>
</dbReference>
<organism evidence="10">
    <name type="scientific">Hymenolepis diminuta</name>
    <name type="common">Rat tapeworm</name>
    <dbReference type="NCBI Taxonomy" id="6216"/>
    <lineage>
        <taxon>Eukaryota</taxon>
        <taxon>Metazoa</taxon>
        <taxon>Spiralia</taxon>
        <taxon>Lophotrochozoa</taxon>
        <taxon>Platyhelminthes</taxon>
        <taxon>Cestoda</taxon>
        <taxon>Eucestoda</taxon>
        <taxon>Cyclophyllidea</taxon>
        <taxon>Hymenolepididae</taxon>
        <taxon>Hymenolepis</taxon>
    </lineage>
</organism>
<evidence type="ECO:0000256" key="4">
    <source>
        <dbReference type="ARBA" id="ARBA00018463"/>
    </source>
</evidence>
<dbReference type="AlphaFoldDB" id="A0A0R3SB01"/>
<dbReference type="STRING" id="6216.A0A0R3SB01"/>
<comment type="similarity">
    <text evidence="2">Belongs to the ERF4 family.</text>
</comment>
<keyword evidence="6" id="KW-0472">Membrane</keyword>
<dbReference type="WBParaSite" id="HDID_0000158801-mRNA-1">
    <property type="protein sequence ID" value="HDID_0000158801-mRNA-1"/>
    <property type="gene ID" value="HDID_0000158801"/>
</dbReference>
<dbReference type="PANTHER" id="PTHR13254:SF0">
    <property type="entry name" value="GOLGIN SUBFAMILY A MEMBER 7_ERF4 DOMAIN-CONTAINING PROTEIN"/>
    <property type="match status" value="1"/>
</dbReference>
<evidence type="ECO:0000313" key="8">
    <source>
        <dbReference type="EMBL" id="VDL19050.1"/>
    </source>
</evidence>
<sequence>MSPTPSNYNQEALLQQASTANLQRVFIHRDFTHGTAVRFETTLPERLENRISPEEFAKAISDLNALFNTAEALTPGVICENVGGCLTAYLLFLCMPTHYERMLDKIAYRVIQLNDEVFMPQGLLMIDPAERGLRVIEICILNSTDSNATTQQV</sequence>
<evidence type="ECO:0000259" key="7">
    <source>
        <dbReference type="Pfam" id="PF10256"/>
    </source>
</evidence>
<accession>A0A0R3SB01</accession>